<name>A0AAN8F5V1_TRICO</name>
<feature type="compositionally biased region" description="Basic and acidic residues" evidence="1">
    <location>
        <begin position="149"/>
        <end position="158"/>
    </location>
</feature>
<dbReference type="Proteomes" id="UP001331761">
    <property type="component" value="Unassembled WGS sequence"/>
</dbReference>
<protein>
    <submittedName>
        <fullName evidence="2">Uncharacterized protein</fullName>
    </submittedName>
</protein>
<organism evidence="2 3">
    <name type="scientific">Trichostrongylus colubriformis</name>
    <name type="common">Black scour worm</name>
    <dbReference type="NCBI Taxonomy" id="6319"/>
    <lineage>
        <taxon>Eukaryota</taxon>
        <taxon>Metazoa</taxon>
        <taxon>Ecdysozoa</taxon>
        <taxon>Nematoda</taxon>
        <taxon>Chromadorea</taxon>
        <taxon>Rhabditida</taxon>
        <taxon>Rhabditina</taxon>
        <taxon>Rhabditomorpha</taxon>
        <taxon>Strongyloidea</taxon>
        <taxon>Trichostrongylidae</taxon>
        <taxon>Trichostrongylus</taxon>
    </lineage>
</organism>
<gene>
    <name evidence="2" type="ORF">GCK32_013912</name>
</gene>
<evidence type="ECO:0000313" key="2">
    <source>
        <dbReference type="EMBL" id="KAK5973691.1"/>
    </source>
</evidence>
<feature type="region of interest" description="Disordered" evidence="1">
    <location>
        <begin position="149"/>
        <end position="171"/>
    </location>
</feature>
<proteinExistence type="predicted"/>
<dbReference type="EMBL" id="WIXE01015161">
    <property type="protein sequence ID" value="KAK5973691.1"/>
    <property type="molecule type" value="Genomic_DNA"/>
</dbReference>
<evidence type="ECO:0000313" key="3">
    <source>
        <dbReference type="Proteomes" id="UP001331761"/>
    </source>
</evidence>
<reference evidence="2 3" key="1">
    <citation type="submission" date="2019-10" db="EMBL/GenBank/DDBJ databases">
        <title>Assembly and Annotation for the nematode Trichostrongylus colubriformis.</title>
        <authorList>
            <person name="Martin J."/>
        </authorList>
    </citation>
    <scope>NUCLEOTIDE SEQUENCE [LARGE SCALE GENOMIC DNA]</scope>
    <source>
        <strain evidence="2">G859</strain>
        <tissue evidence="2">Whole worm</tissue>
    </source>
</reference>
<keyword evidence="3" id="KW-1185">Reference proteome</keyword>
<sequence>MRLDRIMCLEDIITVFRQVNDRSTVDVEEDEQYEQLRDLELSDTILFARAAAEYFARVMKMCTNPTPVSAVQRNQQVDTSASSSSTEATTIQARGDSCWTLGPPLCSELASNPFNKPANTQPPEPELSHVARWLDTIRLDDIEEYHEPFPEPYDHSDEAAETYTTDVVCDN</sequence>
<evidence type="ECO:0000256" key="1">
    <source>
        <dbReference type="SAM" id="MobiDB-lite"/>
    </source>
</evidence>
<accession>A0AAN8F5V1</accession>
<dbReference type="AlphaFoldDB" id="A0AAN8F5V1"/>
<comment type="caution">
    <text evidence="2">The sequence shown here is derived from an EMBL/GenBank/DDBJ whole genome shotgun (WGS) entry which is preliminary data.</text>
</comment>